<accession>A0A8T0VZ52</accession>
<feature type="domain" description="PIR2-like helical" evidence="1">
    <location>
        <begin position="11"/>
        <end position="114"/>
    </location>
</feature>
<evidence type="ECO:0000313" key="3">
    <source>
        <dbReference type="Proteomes" id="UP000823388"/>
    </source>
</evidence>
<dbReference type="Proteomes" id="UP000823388">
    <property type="component" value="Chromosome 2N"/>
</dbReference>
<reference evidence="2" key="1">
    <citation type="submission" date="2020-05" db="EMBL/GenBank/DDBJ databases">
        <title>WGS assembly of Panicum virgatum.</title>
        <authorList>
            <person name="Lovell J.T."/>
            <person name="Jenkins J."/>
            <person name="Shu S."/>
            <person name="Juenger T.E."/>
            <person name="Schmutz J."/>
        </authorList>
    </citation>
    <scope>NUCLEOTIDE SEQUENCE</scope>
    <source>
        <strain evidence="2">AP13</strain>
    </source>
</reference>
<dbReference type="Pfam" id="PF20235">
    <property type="entry name" value="PIR2-like_helical"/>
    <property type="match status" value="1"/>
</dbReference>
<name>A0A8T0VZ52_PANVG</name>
<dbReference type="EMBL" id="CM029040">
    <property type="protein sequence ID" value="KAG2637653.1"/>
    <property type="molecule type" value="Genomic_DNA"/>
</dbReference>
<dbReference type="PANTHER" id="PTHR33120:SF47">
    <property type="entry name" value="OS05G0571400 PROTEIN"/>
    <property type="match status" value="1"/>
</dbReference>
<organism evidence="2 3">
    <name type="scientific">Panicum virgatum</name>
    <name type="common">Blackwell switchgrass</name>
    <dbReference type="NCBI Taxonomy" id="38727"/>
    <lineage>
        <taxon>Eukaryota</taxon>
        <taxon>Viridiplantae</taxon>
        <taxon>Streptophyta</taxon>
        <taxon>Embryophyta</taxon>
        <taxon>Tracheophyta</taxon>
        <taxon>Spermatophyta</taxon>
        <taxon>Magnoliopsida</taxon>
        <taxon>Liliopsida</taxon>
        <taxon>Poales</taxon>
        <taxon>Poaceae</taxon>
        <taxon>PACMAD clade</taxon>
        <taxon>Panicoideae</taxon>
        <taxon>Panicodae</taxon>
        <taxon>Paniceae</taxon>
        <taxon>Panicinae</taxon>
        <taxon>Panicum</taxon>
        <taxon>Panicum sect. Hiantes</taxon>
    </lineage>
</organism>
<gene>
    <name evidence="2" type="ORF">PVAP13_2NG530806</name>
</gene>
<dbReference type="PANTHER" id="PTHR33120">
    <property type="entry name" value="EXPRESSED PROTEIN-RELATED"/>
    <property type="match status" value="1"/>
</dbReference>
<evidence type="ECO:0000313" key="2">
    <source>
        <dbReference type="EMBL" id="KAG2637653.1"/>
    </source>
</evidence>
<comment type="caution">
    <text evidence="2">The sequence shown here is derived from an EMBL/GenBank/DDBJ whole genome shotgun (WGS) entry which is preliminary data.</text>
</comment>
<dbReference type="InterPro" id="IPR046527">
    <property type="entry name" value="PIR2-like_helical"/>
</dbReference>
<keyword evidence="3" id="KW-1185">Reference proteome</keyword>
<evidence type="ECO:0000259" key="1">
    <source>
        <dbReference type="Pfam" id="PF20235"/>
    </source>
</evidence>
<proteinExistence type="predicted"/>
<dbReference type="AlphaFoldDB" id="A0A8T0VZ52"/>
<sequence length="227" mass="25182">MGCTSRHLLVLARLPTGKLRSRFHRSLLAAGHCYGPLDPVSNIIVNTIWYDAAFPPTVKLEMDTIGTFSLHRTENCSLYGMVSFLCTRYHHVDFHQAMRGLLNADGYLFKADVTLNMDLDPYINNTMSTPAFFAAPHTGMEEAFFAAATAACHPKPEAQAKFLFQCSNVPMLRNASIVLKGDGQLSSQDVQCLAKLLCQTEAACSELPLPSFRRTWNPCTSSRLYVV</sequence>
<protein>
    <recommendedName>
        <fullName evidence="1">PIR2-like helical domain-containing protein</fullName>
    </recommendedName>
</protein>